<keyword evidence="3" id="KW-0503">Monooxygenase</keyword>
<dbReference type="EMBL" id="JOWA01000033">
    <property type="protein sequence ID" value="KEZ46463.1"/>
    <property type="molecule type" value="Genomic_DNA"/>
</dbReference>
<dbReference type="InterPro" id="IPR051209">
    <property type="entry name" value="FAD-bind_Monooxygenase_sf"/>
</dbReference>
<comment type="similarity">
    <text evidence="1">Belongs to the FAD-binding monooxygenase family.</text>
</comment>
<dbReference type="RefSeq" id="XP_016646262.1">
    <property type="nucleotide sequence ID" value="XM_016783496.1"/>
</dbReference>
<dbReference type="GeneID" id="27718946"/>
<keyword evidence="4" id="KW-1185">Reference proteome</keyword>
<accession>A0A084GGK1</accession>
<dbReference type="Pfam" id="PF13450">
    <property type="entry name" value="NAD_binding_8"/>
    <property type="match status" value="1"/>
</dbReference>
<dbReference type="SUPFAM" id="SSF51905">
    <property type="entry name" value="FAD/NAD(P)-binding domain"/>
    <property type="match status" value="3"/>
</dbReference>
<dbReference type="PANTHER" id="PTHR42877:SF12">
    <property type="entry name" value="MONOOXYGENASE"/>
    <property type="match status" value="1"/>
</dbReference>
<name>A0A084GGK1_PSEDA</name>
<dbReference type="PANTHER" id="PTHR42877">
    <property type="entry name" value="L-ORNITHINE N(5)-MONOOXYGENASE-RELATED"/>
    <property type="match status" value="1"/>
</dbReference>
<sequence>MSRTRFQPHLSQHQDTNGGTMPPTTTNQYAIHETPLFSPRPLRIITIGAGASGINMIRTLRQTLGTLPYSHVLYEKNSDVGGTWFENRYPGCRCDVPSHNYQFSWRKNPEWTNFFASAGEIHGYLRRICEEEEMWGEIRTGCRVKGVRWHEERAKWEVRVEKGDGGEVVDLGDFLIDASGILNNWVWPDIPGREEFEGQMVHTAAWPEDFTYDGKTLALIGNGASGVQVLPQIVPHAKKLYHPIRTPTWILPPRVQTMKMGAAAPIVNQIEMDTSENFTPTQIERFKTDPTFYDTFTKALDTDSNLKFALSLMSTSPQQEWAAQKCREYMAAMLGGDERLCEVLIPKFPIGCRRLTPAPGYLEAMRDPKVEVVTEGIKRFTRKGIELENGEVLNVDAVICATGFDHSFVPPFPVVGRKGNLQDIWKKETPTSYMSLGIAGMPNYFKFLGPHAPISHGDVFTLSEHIATYIARAIRKCQTECILSMTPSDAAVADYAEHVAAFMPRTAWAGSCRSWYKAGGDGAVTALHPGSRLHFIEMLGEFRGEDWEYVYEGRGRSNRFGYLGNGFTRLEMDAMKGMKM</sequence>
<proteinExistence type="inferred from homology"/>
<dbReference type="KEGG" id="sapo:SAPIO_CDS0794"/>
<evidence type="ECO:0000256" key="1">
    <source>
        <dbReference type="ARBA" id="ARBA00010139"/>
    </source>
</evidence>
<feature type="compositionally biased region" description="Polar residues" evidence="2">
    <location>
        <begin position="1"/>
        <end position="15"/>
    </location>
</feature>
<organism evidence="3 4">
    <name type="scientific">Pseudallescheria apiosperma</name>
    <name type="common">Scedosporium apiospermum</name>
    <dbReference type="NCBI Taxonomy" id="563466"/>
    <lineage>
        <taxon>Eukaryota</taxon>
        <taxon>Fungi</taxon>
        <taxon>Dikarya</taxon>
        <taxon>Ascomycota</taxon>
        <taxon>Pezizomycotina</taxon>
        <taxon>Sordariomycetes</taxon>
        <taxon>Hypocreomycetidae</taxon>
        <taxon>Microascales</taxon>
        <taxon>Microascaceae</taxon>
        <taxon>Scedosporium</taxon>
    </lineage>
</organism>
<evidence type="ECO:0000313" key="3">
    <source>
        <dbReference type="EMBL" id="KEZ46463.1"/>
    </source>
</evidence>
<keyword evidence="3" id="KW-0560">Oxidoreductase</keyword>
<dbReference type="OMA" id="HSSIVYM"/>
<dbReference type="Proteomes" id="UP000028545">
    <property type="component" value="Unassembled WGS sequence"/>
</dbReference>
<dbReference type="OrthoDB" id="74360at2759"/>
<comment type="caution">
    <text evidence="3">The sequence shown here is derived from an EMBL/GenBank/DDBJ whole genome shotgun (WGS) entry which is preliminary data.</text>
</comment>
<dbReference type="AlphaFoldDB" id="A0A084GGK1"/>
<dbReference type="Gene3D" id="3.50.50.60">
    <property type="entry name" value="FAD/NAD(P)-binding domain"/>
    <property type="match status" value="2"/>
</dbReference>
<protein>
    <submittedName>
        <fullName evidence="3">Phenylacetone monooxygenase</fullName>
    </submittedName>
</protein>
<gene>
    <name evidence="3" type="ORF">SAPIO_CDS0794</name>
</gene>
<feature type="region of interest" description="Disordered" evidence="2">
    <location>
        <begin position="1"/>
        <end position="27"/>
    </location>
</feature>
<evidence type="ECO:0000313" key="4">
    <source>
        <dbReference type="Proteomes" id="UP000028545"/>
    </source>
</evidence>
<evidence type="ECO:0000256" key="2">
    <source>
        <dbReference type="SAM" id="MobiDB-lite"/>
    </source>
</evidence>
<dbReference type="InterPro" id="IPR036188">
    <property type="entry name" value="FAD/NAD-bd_sf"/>
</dbReference>
<dbReference type="HOGENOM" id="CLU_006937_6_1_1"/>
<feature type="compositionally biased region" description="Low complexity" evidence="2">
    <location>
        <begin position="16"/>
        <end position="27"/>
    </location>
</feature>
<dbReference type="GO" id="GO:0004497">
    <property type="term" value="F:monooxygenase activity"/>
    <property type="evidence" value="ECO:0007669"/>
    <property type="project" value="UniProtKB-KW"/>
</dbReference>
<dbReference type="VEuPathDB" id="FungiDB:SAPIO_CDS0794"/>
<reference evidence="3 4" key="1">
    <citation type="journal article" date="2014" name="Genome Announc.">
        <title>Draft genome sequence of the pathogenic fungus Scedosporium apiospermum.</title>
        <authorList>
            <person name="Vandeputte P."/>
            <person name="Ghamrawi S."/>
            <person name="Rechenmann M."/>
            <person name="Iltis A."/>
            <person name="Giraud S."/>
            <person name="Fleury M."/>
            <person name="Thornton C."/>
            <person name="Delhaes L."/>
            <person name="Meyer W."/>
            <person name="Papon N."/>
            <person name="Bouchara J.P."/>
        </authorList>
    </citation>
    <scope>NUCLEOTIDE SEQUENCE [LARGE SCALE GENOMIC DNA]</scope>
    <source>
        <strain evidence="3 4">IHEM 14462</strain>
    </source>
</reference>